<comment type="caution">
    <text evidence="1">The sequence shown here is derived from an EMBL/GenBank/DDBJ whole genome shotgun (WGS) entry which is preliminary data.</text>
</comment>
<organism evidence="1 2">
    <name type="scientific">Pristionchus mayeri</name>
    <dbReference type="NCBI Taxonomy" id="1317129"/>
    <lineage>
        <taxon>Eukaryota</taxon>
        <taxon>Metazoa</taxon>
        <taxon>Ecdysozoa</taxon>
        <taxon>Nematoda</taxon>
        <taxon>Chromadorea</taxon>
        <taxon>Rhabditida</taxon>
        <taxon>Rhabditina</taxon>
        <taxon>Diplogasteromorpha</taxon>
        <taxon>Diplogasteroidea</taxon>
        <taxon>Neodiplogasteridae</taxon>
        <taxon>Pristionchus</taxon>
    </lineage>
</organism>
<protein>
    <submittedName>
        <fullName evidence="1">Uncharacterized protein</fullName>
    </submittedName>
</protein>
<dbReference type="EMBL" id="BTRK01000001">
    <property type="protein sequence ID" value="GMR30325.1"/>
    <property type="molecule type" value="Genomic_DNA"/>
</dbReference>
<dbReference type="AlphaFoldDB" id="A0AAN4Z308"/>
<evidence type="ECO:0000313" key="2">
    <source>
        <dbReference type="Proteomes" id="UP001328107"/>
    </source>
</evidence>
<sequence length="85" mass="9975">QHRHALLQLFHIRQMSTSDRNDSLSFFLGLGQFPLEFDEWRWLGLLPLWNFRSLLLFFCGIVIVDYDHLSLGRAISACAHFVLRA</sequence>
<proteinExistence type="predicted"/>
<accession>A0AAN4Z308</accession>
<gene>
    <name evidence="1" type="ORF">PMAYCL1PPCAC_00520</name>
</gene>
<feature type="non-terminal residue" evidence="1">
    <location>
        <position position="85"/>
    </location>
</feature>
<reference evidence="2" key="1">
    <citation type="submission" date="2022-10" db="EMBL/GenBank/DDBJ databases">
        <title>Genome assembly of Pristionchus species.</title>
        <authorList>
            <person name="Yoshida K."/>
            <person name="Sommer R.J."/>
        </authorList>
    </citation>
    <scope>NUCLEOTIDE SEQUENCE [LARGE SCALE GENOMIC DNA]</scope>
    <source>
        <strain evidence="2">RS5460</strain>
    </source>
</reference>
<keyword evidence="2" id="KW-1185">Reference proteome</keyword>
<evidence type="ECO:0000313" key="1">
    <source>
        <dbReference type="EMBL" id="GMR30325.1"/>
    </source>
</evidence>
<dbReference type="Proteomes" id="UP001328107">
    <property type="component" value="Unassembled WGS sequence"/>
</dbReference>
<name>A0AAN4Z308_9BILA</name>
<feature type="non-terminal residue" evidence="1">
    <location>
        <position position="1"/>
    </location>
</feature>